<proteinExistence type="predicted"/>
<gene>
    <name evidence="1" type="ORF">DFH45_000575</name>
</gene>
<accession>A0A9Q5CXY9</accession>
<dbReference type="EMBL" id="JABSXK010000001">
    <property type="protein sequence ID" value="NRV07612.1"/>
    <property type="molecule type" value="Genomic_DNA"/>
</dbReference>
<evidence type="ECO:0000313" key="1">
    <source>
        <dbReference type="EMBL" id="NRV07612.1"/>
    </source>
</evidence>
<dbReference type="Proteomes" id="UP000821656">
    <property type="component" value="Unassembled WGS sequence"/>
</dbReference>
<evidence type="ECO:0000313" key="2">
    <source>
        <dbReference type="Proteomes" id="UP000821656"/>
    </source>
</evidence>
<reference evidence="1" key="1">
    <citation type="submission" date="2020-05" db="EMBL/GenBank/DDBJ databases">
        <title>Genomic insights into acetone-butanol-ethanol (ABE) fermentation by sequencing solventogenic clostridia strains.</title>
        <authorList>
            <person name="Brown S."/>
        </authorList>
    </citation>
    <scope>NUCLEOTIDE SEQUENCE</scope>
    <source>
        <strain evidence="1">DJ126</strain>
    </source>
</reference>
<comment type="caution">
    <text evidence="1">The sequence shown here is derived from an EMBL/GenBank/DDBJ whole genome shotgun (WGS) entry which is preliminary data.</text>
</comment>
<dbReference type="RefSeq" id="WP_077305520.1">
    <property type="nucleotide sequence ID" value="NZ_CP016090.1"/>
</dbReference>
<name>A0A9Q5CXY9_CLOBE</name>
<dbReference type="AlphaFoldDB" id="A0A9Q5CXY9"/>
<protein>
    <submittedName>
        <fullName evidence="1">Uncharacterized protein</fullName>
    </submittedName>
</protein>
<sequence>MNQKMYKIITEEWGIPDIKELNDKKIKFIFDDSELLKKNTKYTELHCREYSAKFCLYDYENKEIIFTMEFYESSKSRFLKMINSESFITLELLNVNNTTMRKKGISSYYIKKLQEYAINRKFSYIKVNPCANAENFENQSKENSLSQEELEKFYLSKSTKEMPIKFRLDVNI</sequence>
<organism evidence="1 2">
    <name type="scientific">Clostridium beijerinckii</name>
    <name type="common">Clostridium MP</name>
    <dbReference type="NCBI Taxonomy" id="1520"/>
    <lineage>
        <taxon>Bacteria</taxon>
        <taxon>Bacillati</taxon>
        <taxon>Bacillota</taxon>
        <taxon>Clostridia</taxon>
        <taxon>Eubacteriales</taxon>
        <taxon>Clostridiaceae</taxon>
        <taxon>Clostridium</taxon>
    </lineage>
</organism>